<dbReference type="OrthoDB" id="1889062at2"/>
<evidence type="ECO:0000313" key="2">
    <source>
        <dbReference type="Proteomes" id="UP000478995"/>
    </source>
</evidence>
<accession>A0A0M0A4N8</accession>
<organism evidence="1 2">
    <name type="scientific">Clostridium botulinum</name>
    <dbReference type="NCBI Taxonomy" id="1491"/>
    <lineage>
        <taxon>Bacteria</taxon>
        <taxon>Bacillati</taxon>
        <taxon>Bacillota</taxon>
        <taxon>Clostridia</taxon>
        <taxon>Eubacteriales</taxon>
        <taxon>Clostridiaceae</taxon>
        <taxon>Clostridium</taxon>
    </lineage>
</organism>
<proteinExistence type="predicted"/>
<dbReference type="AlphaFoldDB" id="A0A0M0A4N8"/>
<evidence type="ECO:0000313" key="1">
    <source>
        <dbReference type="EMBL" id="NFG16251.1"/>
    </source>
</evidence>
<dbReference type="Proteomes" id="UP000478995">
    <property type="component" value="Unassembled WGS sequence"/>
</dbReference>
<gene>
    <name evidence="1" type="ORF">FC794_05480</name>
</gene>
<name>A0A0M0A4N8_CLOBO</name>
<sequence length="357" mass="41279">MFKKGFKNIGYFIIVFLVIGLVGCKSHRISEGEKVDIPKFTEVITLKREKDSLGIYNIENGDISKAMETKDMVDVKYNNKNSAYVFINIIEKGKELNKNKITIIKNGKQTILDNFYSASDIDISKEGNKIAYRSFKQDSLQSAEGMKIYDLENKKEIKIKSDVLVSGSLFKWLNEDEILYYGINSEKENKAKIYKYNVKENKEEVYVDNIEGICTYFMPNGDNVLLLSRQGDKFNLSYYNKKDNSFKKISEEVNQIYKGTKSTKNMYFLGKNDLENKDYLYKIDGNTLNLTKLTYDFPPKIDINGGIASDKNGSIYFSGYEDLKEQPLNEIYVYKEKDDTVEIISDKENSYHIMGER</sequence>
<dbReference type="PROSITE" id="PS51257">
    <property type="entry name" value="PROKAR_LIPOPROTEIN"/>
    <property type="match status" value="1"/>
</dbReference>
<comment type="caution">
    <text evidence="1">The sequence shown here is derived from an EMBL/GenBank/DDBJ whole genome shotgun (WGS) entry which is preliminary data.</text>
</comment>
<protein>
    <recommendedName>
        <fullName evidence="3">Lipoprotein</fullName>
    </recommendedName>
</protein>
<dbReference type="EMBL" id="SWOY01000001">
    <property type="protein sequence ID" value="NFG16251.1"/>
    <property type="molecule type" value="Genomic_DNA"/>
</dbReference>
<evidence type="ECO:0008006" key="3">
    <source>
        <dbReference type="Google" id="ProtNLM"/>
    </source>
</evidence>
<dbReference type="RefSeq" id="WP_012704667.1">
    <property type="nucleotide sequence ID" value="NZ_CP013686.1"/>
</dbReference>
<reference evidence="1 2" key="1">
    <citation type="submission" date="2019-04" db="EMBL/GenBank/DDBJ databases">
        <title>Genome sequencing of Clostridium botulinum Groups I-IV and Clostridium butyricum.</title>
        <authorList>
            <person name="Brunt J."/>
            <person name="Van Vliet A.H.M."/>
            <person name="Stringer S.C."/>
            <person name="Carter A.T."/>
            <person name="Peck M.W."/>
        </authorList>
    </citation>
    <scope>NUCLEOTIDE SEQUENCE [LARGE SCALE GENOMIC DNA]</scope>
    <source>
        <strain evidence="1 2">IFR 18/037</strain>
    </source>
</reference>
<dbReference type="SUPFAM" id="SSF69304">
    <property type="entry name" value="Tricorn protease N-terminal domain"/>
    <property type="match status" value="1"/>
</dbReference>